<reference evidence="2 3" key="1">
    <citation type="submission" date="2017-03" db="EMBL/GenBank/DDBJ databases">
        <title>Lifting the veil on microbial sulfur biogeochemistry in mining wastewaters.</title>
        <authorList>
            <person name="Kantor R.S."/>
            <person name="Colenbrander Nelson T."/>
            <person name="Marshall S."/>
            <person name="Bennett D."/>
            <person name="Apte S."/>
            <person name="Camacho D."/>
            <person name="Thomas B.C."/>
            <person name="Warren L.A."/>
            <person name="Banfield J.F."/>
        </authorList>
    </citation>
    <scope>NUCLEOTIDE SEQUENCE [LARGE SCALE GENOMIC DNA]</scope>
    <source>
        <strain evidence="2">32-69-9</strain>
    </source>
</reference>
<evidence type="ECO:0000256" key="1">
    <source>
        <dbReference type="SAM" id="SignalP"/>
    </source>
</evidence>
<protein>
    <recommendedName>
        <fullName evidence="4">Lipoprotein</fullName>
    </recommendedName>
</protein>
<feature type="chain" id="PRO_5012378370" description="Lipoprotein" evidence="1">
    <location>
        <begin position="20"/>
        <end position="242"/>
    </location>
</feature>
<gene>
    <name evidence="2" type="ORF">B7Z01_13000</name>
</gene>
<accession>A0A258FHF7</accession>
<evidence type="ECO:0000313" key="2">
    <source>
        <dbReference type="EMBL" id="OYX31212.1"/>
    </source>
</evidence>
<dbReference type="EMBL" id="NCEB01000034">
    <property type="protein sequence ID" value="OYX31212.1"/>
    <property type="molecule type" value="Genomic_DNA"/>
</dbReference>
<dbReference type="Proteomes" id="UP000215595">
    <property type="component" value="Unassembled WGS sequence"/>
</dbReference>
<organism evidence="2 3">
    <name type="scientific">Brevundimonas subvibrioides</name>
    <dbReference type="NCBI Taxonomy" id="74313"/>
    <lineage>
        <taxon>Bacteria</taxon>
        <taxon>Pseudomonadati</taxon>
        <taxon>Pseudomonadota</taxon>
        <taxon>Alphaproteobacteria</taxon>
        <taxon>Caulobacterales</taxon>
        <taxon>Caulobacteraceae</taxon>
        <taxon>Brevundimonas</taxon>
    </lineage>
</organism>
<keyword evidence="1" id="KW-0732">Signal</keyword>
<name>A0A258FHF7_9CAUL</name>
<sequence length="242" mass="24140">MKRSIVLLITAGLSVAACGDDAPGPAASNAEKAWVTPPVIETAEIQGSSLVIGGAASPSGRIVLVAPGGRVFAAAADNRGRFSLVTPKPAADTLFTAEVQVGQARYPAPGRLLVSAGPGGPIAFVSAGAPTRRFDPAPVLDAVDSDGRATFLSGRGRASAVVTVTAGVQRPIEVGADGRWSAAPAGLPSVVVVDGQSFVPSIGAEGEDGLSATPGGWRLIWTAPGGARQATWFPAGQAETSP</sequence>
<proteinExistence type="predicted"/>
<evidence type="ECO:0000313" key="3">
    <source>
        <dbReference type="Proteomes" id="UP000215595"/>
    </source>
</evidence>
<comment type="caution">
    <text evidence="2">The sequence shown here is derived from an EMBL/GenBank/DDBJ whole genome shotgun (WGS) entry which is preliminary data.</text>
</comment>
<dbReference type="PROSITE" id="PS51257">
    <property type="entry name" value="PROKAR_LIPOPROTEIN"/>
    <property type="match status" value="1"/>
</dbReference>
<evidence type="ECO:0008006" key="4">
    <source>
        <dbReference type="Google" id="ProtNLM"/>
    </source>
</evidence>
<feature type="signal peptide" evidence="1">
    <location>
        <begin position="1"/>
        <end position="19"/>
    </location>
</feature>
<dbReference type="AlphaFoldDB" id="A0A258FHF7"/>